<name>A0A1E3W833_9HYPH</name>
<proteinExistence type="predicted"/>
<reference evidence="2 3" key="1">
    <citation type="journal article" date="2016" name="Environ. Microbiol.">
        <title>New Methyloceanibacter diversity from North Sea sediments includes methanotroph containing solely the soluble methane monooxygenase.</title>
        <authorList>
            <person name="Vekeman B."/>
            <person name="Kerckhof F.M."/>
            <person name="Cremers G."/>
            <person name="de Vos P."/>
            <person name="Vandamme P."/>
            <person name="Boon N."/>
            <person name="Op den Camp H.J."/>
            <person name="Heylen K."/>
        </authorList>
    </citation>
    <scope>NUCLEOTIDE SEQUENCE [LARGE SCALE GENOMIC DNA]</scope>
    <source>
        <strain evidence="2 3">R-67175</strain>
    </source>
</reference>
<dbReference type="AntiFam" id="ANF00116">
    <property type="entry name" value="Shadow ORF (opposite cobK)"/>
</dbReference>
<protein>
    <submittedName>
        <fullName evidence="2">Uncharacterized protein</fullName>
    </submittedName>
</protein>
<dbReference type="AlphaFoldDB" id="A0A1E3W833"/>
<feature type="region of interest" description="Disordered" evidence="1">
    <location>
        <begin position="114"/>
        <end position="133"/>
    </location>
</feature>
<gene>
    <name evidence="2" type="ORF">AUC69_00345</name>
</gene>
<keyword evidence="3" id="KW-1185">Reference proteome</keyword>
<evidence type="ECO:0000256" key="1">
    <source>
        <dbReference type="SAM" id="MobiDB-lite"/>
    </source>
</evidence>
<organism evidence="2 3">
    <name type="scientific">Methyloceanibacter superfactus</name>
    <dbReference type="NCBI Taxonomy" id="1774969"/>
    <lineage>
        <taxon>Bacteria</taxon>
        <taxon>Pseudomonadati</taxon>
        <taxon>Pseudomonadota</taxon>
        <taxon>Alphaproteobacteria</taxon>
        <taxon>Hyphomicrobiales</taxon>
        <taxon>Hyphomicrobiaceae</taxon>
        <taxon>Methyloceanibacter</taxon>
    </lineage>
</organism>
<dbReference type="EMBL" id="LPWF01000002">
    <property type="protein sequence ID" value="ODS01988.1"/>
    <property type="molecule type" value="Genomic_DNA"/>
</dbReference>
<comment type="caution">
    <text evidence="2">The sequence shown here is derived from an EMBL/GenBank/DDBJ whole genome shotgun (WGS) entry which is preliminary data.</text>
</comment>
<dbReference type="Proteomes" id="UP000094472">
    <property type="component" value="Unassembled WGS sequence"/>
</dbReference>
<sequence>MERARRGDLAVGRLAAAILGDHHVDAMPLQQHAVVRLAEGAPRGEIDGVGHGKRRIDRIDAAHQINMLGRRGEGRYLFSAERKKDAPGRGAQGRDCFGDRIHLDPLIAIRLLPSSTPERDERHAGKRGGADCVGRDLRGVRMGGVNQRADRLVAQ</sequence>
<accession>A0A1E3W833</accession>
<evidence type="ECO:0000313" key="3">
    <source>
        <dbReference type="Proteomes" id="UP000094472"/>
    </source>
</evidence>
<evidence type="ECO:0000313" key="2">
    <source>
        <dbReference type="EMBL" id="ODS01988.1"/>
    </source>
</evidence>